<dbReference type="AlphaFoldDB" id="U9T436"/>
<dbReference type="HOGENOM" id="CLU_2980285_0_0_1"/>
<name>U9T436_RHIID</name>
<dbReference type="EMBL" id="KI296761">
    <property type="protein sequence ID" value="ESA01068.1"/>
    <property type="molecule type" value="Genomic_DNA"/>
</dbReference>
<feature type="region of interest" description="Disordered" evidence="1">
    <location>
        <begin position="1"/>
        <end position="23"/>
    </location>
</feature>
<sequence length="58" mass="6743">MAEIINALEDNQKQKLSRSASTQRSQYVCNHCKGIRHNACKCELKKNLKKRKSKQLIK</sequence>
<protein>
    <submittedName>
        <fullName evidence="2">Uncharacterized protein</fullName>
    </submittedName>
</protein>
<proteinExistence type="predicted"/>
<evidence type="ECO:0000256" key="1">
    <source>
        <dbReference type="SAM" id="MobiDB-lite"/>
    </source>
</evidence>
<evidence type="ECO:0000313" key="2">
    <source>
        <dbReference type="EMBL" id="ESA01068.1"/>
    </source>
</evidence>
<organism evidence="2">
    <name type="scientific">Rhizophagus irregularis (strain DAOM 181602 / DAOM 197198 / MUCL 43194)</name>
    <name type="common">Arbuscular mycorrhizal fungus</name>
    <name type="synonym">Glomus intraradices</name>
    <dbReference type="NCBI Taxonomy" id="747089"/>
    <lineage>
        <taxon>Eukaryota</taxon>
        <taxon>Fungi</taxon>
        <taxon>Fungi incertae sedis</taxon>
        <taxon>Mucoromycota</taxon>
        <taxon>Glomeromycotina</taxon>
        <taxon>Glomeromycetes</taxon>
        <taxon>Glomerales</taxon>
        <taxon>Glomeraceae</taxon>
        <taxon>Rhizophagus</taxon>
    </lineage>
</organism>
<accession>U9T436</accession>
<gene>
    <name evidence="2" type="ORF">GLOINDRAFT_7889</name>
</gene>
<reference evidence="2" key="1">
    <citation type="submission" date="2013-07" db="EMBL/GenBank/DDBJ databases">
        <title>The genome of an arbuscular mycorrhizal fungus provides insights into the evolution of the oldest plant symbiosis.</title>
        <authorList>
            <consortium name="DOE Joint Genome Institute"/>
            <person name="Tisserant E."/>
            <person name="Malbreil M."/>
            <person name="Kuo A."/>
            <person name="Kohler A."/>
            <person name="Symeonidi A."/>
            <person name="Balestrini R."/>
            <person name="Charron P."/>
            <person name="Duensing N."/>
            <person name="Frei-dit-Frey N."/>
            <person name="Gianinazzi-Pearson V."/>
            <person name="Gilbert B."/>
            <person name="Handa Y."/>
            <person name="Hijri M."/>
            <person name="Kaul R."/>
            <person name="Kawaguchi M."/>
            <person name="Krajinski F."/>
            <person name="Lammers P."/>
            <person name="Lapierre D."/>
            <person name="Masclaux F.G."/>
            <person name="Murat C."/>
            <person name="Morin E."/>
            <person name="Ndikumana S."/>
            <person name="Pagni M."/>
            <person name="Petitpierre D."/>
            <person name="Requena N."/>
            <person name="Rosikiewicz P."/>
            <person name="Riley R."/>
            <person name="Saito K."/>
            <person name="San Clemente H."/>
            <person name="Shapiro H."/>
            <person name="van Tuinen D."/>
            <person name="Becard G."/>
            <person name="Bonfante P."/>
            <person name="Paszkowski U."/>
            <person name="Shachar-Hill Y."/>
            <person name="Young J.P."/>
            <person name="Sanders I.R."/>
            <person name="Henrissat B."/>
            <person name="Rensing S.A."/>
            <person name="Grigoriev I.V."/>
            <person name="Corradi N."/>
            <person name="Roux C."/>
            <person name="Martin F."/>
        </authorList>
    </citation>
    <scope>NUCLEOTIDE SEQUENCE</scope>
    <source>
        <strain evidence="2">DAOM 197198</strain>
    </source>
</reference>